<keyword evidence="4" id="KW-1185">Reference proteome</keyword>
<evidence type="ECO:0000259" key="2">
    <source>
        <dbReference type="PROSITE" id="PS51387"/>
    </source>
</evidence>
<dbReference type="PANTHER" id="PTHR43762">
    <property type="entry name" value="L-GULONOLACTONE OXIDASE"/>
    <property type="match status" value="1"/>
</dbReference>
<organism evidence="3 4">
    <name type="scientific">Rhodoplanes tepidamans</name>
    <name type="common">Rhodoplanes cryptolactis</name>
    <dbReference type="NCBI Taxonomy" id="200616"/>
    <lineage>
        <taxon>Bacteria</taxon>
        <taxon>Pseudomonadati</taxon>
        <taxon>Pseudomonadota</taxon>
        <taxon>Alphaproteobacteria</taxon>
        <taxon>Hyphomicrobiales</taxon>
        <taxon>Nitrobacteraceae</taxon>
        <taxon>Rhodoplanes</taxon>
    </lineage>
</organism>
<accession>A0ABT5JDC1</accession>
<dbReference type="Gene3D" id="3.30.465.10">
    <property type="match status" value="1"/>
</dbReference>
<dbReference type="InterPro" id="IPR006094">
    <property type="entry name" value="Oxid_FAD_bind_N"/>
</dbReference>
<dbReference type="InterPro" id="IPR016169">
    <property type="entry name" value="FAD-bd_PCMH_sub2"/>
</dbReference>
<evidence type="ECO:0000313" key="3">
    <source>
        <dbReference type="EMBL" id="MDC7787693.1"/>
    </source>
</evidence>
<dbReference type="PROSITE" id="PS51387">
    <property type="entry name" value="FAD_PCMH"/>
    <property type="match status" value="1"/>
</dbReference>
<evidence type="ECO:0000256" key="1">
    <source>
        <dbReference type="ARBA" id="ARBA00022827"/>
    </source>
</evidence>
<dbReference type="PANTHER" id="PTHR43762:SF1">
    <property type="entry name" value="D-ARABINONO-1,4-LACTONE OXIDASE"/>
    <property type="match status" value="1"/>
</dbReference>
<name>A0ABT5JDC1_RHOTP</name>
<comment type="caution">
    <text evidence="3">The sequence shown here is derived from an EMBL/GenBank/DDBJ whole genome shotgun (WGS) entry which is preliminary data.</text>
</comment>
<dbReference type="InterPro" id="IPR036318">
    <property type="entry name" value="FAD-bd_PCMH-like_sf"/>
</dbReference>
<reference evidence="3" key="1">
    <citation type="journal article" date="2023" name="Microbiol Resour">
        <title>Genome Sequences of Rhodoplanes serenus and Two Thermotolerant Strains, Rhodoplanes tepidamans and 'Rhodoplanes cryptolactis,' Further Refine the Genus.</title>
        <authorList>
            <person name="Rayyan A.A."/>
            <person name="Kyndt J.A."/>
        </authorList>
    </citation>
    <scope>NUCLEOTIDE SEQUENCE</scope>
    <source>
        <strain evidence="3">DSM 9987</strain>
    </source>
</reference>
<dbReference type="Proteomes" id="UP001165652">
    <property type="component" value="Unassembled WGS sequence"/>
</dbReference>
<dbReference type="EMBL" id="JAQQLI010000031">
    <property type="protein sequence ID" value="MDC7787693.1"/>
    <property type="molecule type" value="Genomic_DNA"/>
</dbReference>
<dbReference type="InterPro" id="IPR010031">
    <property type="entry name" value="FAD_lactone_oxidase-like"/>
</dbReference>
<dbReference type="Pfam" id="PF01565">
    <property type="entry name" value="FAD_binding_4"/>
    <property type="match status" value="1"/>
</dbReference>
<feature type="domain" description="FAD-binding PCMH-type" evidence="2">
    <location>
        <begin position="18"/>
        <end position="187"/>
    </location>
</feature>
<sequence length="443" mass="48232">MSTTPTAAMSDVSAWGRLSRLPHAVSRPPFLDDAAAIVGAPGSPLLVRGLGRSYGDVCLNAGGRLMVTDRLDRLQWIDLQAGRVRAEAGLSIDRLLRVIVPRGWFVPVTPGTKFVTLGGAVANDVHGKNHETAGSFGAHVERLGLRRSTGETLTLSRDANAELFAATIGGLGMTGFIAWVEMTLVPIRAARLAIETLAIADVDDFFRIAEASRDWPFTVAWVDCLAKGRELGRGLFMRGRWAETGGLDIHRPPRLGFAPEPPGLLLNSLTMRAFNALYRKRPYALGAGTQHYDPFFYPLDTLAAWNRLYGKRGFYQHQSVIPFPAARDTVVRLLETTAAQGQGSFLAVLKLLGESRSGGVLSFPMPGATLALDFPNKGERTRRLLLTLAEIATAAGGRLYPAKDSVMTPDMFRAGYPEWRSVEAWRDPAFGSDFWRRVTGDAA</sequence>
<keyword evidence="1" id="KW-0274">FAD</keyword>
<dbReference type="InterPro" id="IPR016166">
    <property type="entry name" value="FAD-bd_PCMH"/>
</dbReference>
<reference evidence="3" key="2">
    <citation type="submission" date="2023-02" db="EMBL/GenBank/DDBJ databases">
        <authorList>
            <person name="Rayyan A."/>
            <person name="Meyer T."/>
            <person name="Kyndt J.A."/>
        </authorList>
    </citation>
    <scope>NUCLEOTIDE SEQUENCE</scope>
    <source>
        <strain evidence="3">DSM 9987</strain>
    </source>
</reference>
<dbReference type="SUPFAM" id="SSF56176">
    <property type="entry name" value="FAD-binding/transporter-associated domain-like"/>
    <property type="match status" value="1"/>
</dbReference>
<keyword evidence="1" id="KW-0285">Flavoprotein</keyword>
<gene>
    <name evidence="3" type="ORF">PQJ73_18545</name>
</gene>
<evidence type="ECO:0000313" key="4">
    <source>
        <dbReference type="Proteomes" id="UP001165652"/>
    </source>
</evidence>
<proteinExistence type="predicted"/>
<dbReference type="RefSeq" id="WP_272778533.1">
    <property type="nucleotide sequence ID" value="NZ_JAQQLI010000031.1"/>
</dbReference>
<protein>
    <submittedName>
        <fullName evidence="3">FAD-binding oxidoreductase</fullName>
    </submittedName>
</protein>